<proteinExistence type="predicted"/>
<dbReference type="EMBL" id="LR743504">
    <property type="protein sequence ID" value="CAA2105367.1"/>
    <property type="molecule type" value="Genomic_DNA"/>
</dbReference>
<feature type="chain" id="PRO_5025372269" description="Serine protease" evidence="2">
    <location>
        <begin position="22"/>
        <end position="81"/>
    </location>
</feature>
<organism evidence="3">
    <name type="scientific">Methylobacterium bullatum</name>
    <dbReference type="NCBI Taxonomy" id="570505"/>
    <lineage>
        <taxon>Bacteria</taxon>
        <taxon>Pseudomonadati</taxon>
        <taxon>Pseudomonadota</taxon>
        <taxon>Alphaproteobacteria</taxon>
        <taxon>Hyphomicrobiales</taxon>
        <taxon>Methylobacteriaceae</taxon>
        <taxon>Methylobacterium</taxon>
    </lineage>
</organism>
<evidence type="ECO:0000256" key="1">
    <source>
        <dbReference type="SAM" id="MobiDB-lite"/>
    </source>
</evidence>
<gene>
    <name evidence="3" type="ORF">MBUL_03157</name>
</gene>
<evidence type="ECO:0000256" key="2">
    <source>
        <dbReference type="SAM" id="SignalP"/>
    </source>
</evidence>
<evidence type="ECO:0008006" key="4">
    <source>
        <dbReference type="Google" id="ProtNLM"/>
    </source>
</evidence>
<evidence type="ECO:0000313" key="3">
    <source>
        <dbReference type="EMBL" id="CAA2105367.1"/>
    </source>
</evidence>
<protein>
    <recommendedName>
        <fullName evidence="4">Serine protease</fullName>
    </recommendedName>
</protein>
<feature type="signal peptide" evidence="2">
    <location>
        <begin position="1"/>
        <end position="21"/>
    </location>
</feature>
<dbReference type="AlphaFoldDB" id="A0A679JC49"/>
<accession>A0A679JC49</accession>
<sequence length="81" mass="8432">MIKHLSSIALLQLGLMAPALAMPEHRPSHANVERVDLESAPRSFGEPQASRTIDSSAKGGNADETNHAVPNFGTTSGGPAD</sequence>
<name>A0A679JC49_9HYPH</name>
<keyword evidence="2" id="KW-0732">Signal</keyword>
<feature type="region of interest" description="Disordered" evidence="1">
    <location>
        <begin position="38"/>
        <end position="81"/>
    </location>
</feature>
<reference evidence="3" key="1">
    <citation type="submission" date="2019-12" db="EMBL/GenBank/DDBJ databases">
        <authorList>
            <person name="Cremers G."/>
        </authorList>
    </citation>
    <scope>NUCLEOTIDE SEQUENCE</scope>
    <source>
        <strain evidence="3">Mbul1</strain>
    </source>
</reference>